<gene>
    <name evidence="1" type="ORF">RGQ15_21770</name>
</gene>
<name>A0ABU2I044_9RHOB</name>
<reference evidence="2" key="1">
    <citation type="submission" date="2023-07" db="EMBL/GenBank/DDBJ databases">
        <title>Paracoccus sp. MBLB3053 whole genome sequence.</title>
        <authorList>
            <person name="Hwang C.Y."/>
            <person name="Cho E.-S."/>
            <person name="Seo M.-J."/>
        </authorList>
    </citation>
    <scope>NUCLEOTIDE SEQUENCE [LARGE SCALE GENOMIC DNA]</scope>
    <source>
        <strain evidence="2">MBLB3053</strain>
    </source>
</reference>
<organism evidence="1 2">
    <name type="scientific">Paracoccus aurantius</name>
    <dbReference type="NCBI Taxonomy" id="3073814"/>
    <lineage>
        <taxon>Bacteria</taxon>
        <taxon>Pseudomonadati</taxon>
        <taxon>Pseudomonadota</taxon>
        <taxon>Alphaproteobacteria</taxon>
        <taxon>Rhodobacterales</taxon>
        <taxon>Paracoccaceae</taxon>
        <taxon>Paracoccus</taxon>
    </lineage>
</organism>
<protein>
    <recommendedName>
        <fullName evidence="3">Outer membrane protein beta-barrel domain-containing protein</fullName>
    </recommendedName>
</protein>
<proteinExistence type="predicted"/>
<evidence type="ECO:0008006" key="3">
    <source>
        <dbReference type="Google" id="ProtNLM"/>
    </source>
</evidence>
<evidence type="ECO:0000313" key="1">
    <source>
        <dbReference type="EMBL" id="MDS9470180.1"/>
    </source>
</evidence>
<accession>A0ABU2I044</accession>
<keyword evidence="2" id="KW-1185">Reference proteome</keyword>
<dbReference type="EMBL" id="JAVQLW010000006">
    <property type="protein sequence ID" value="MDS9470180.1"/>
    <property type="molecule type" value="Genomic_DNA"/>
</dbReference>
<evidence type="ECO:0000313" key="2">
    <source>
        <dbReference type="Proteomes" id="UP001269144"/>
    </source>
</evidence>
<dbReference type="InterPro" id="IPR011250">
    <property type="entry name" value="OMP/PagP_B-barrel"/>
</dbReference>
<sequence length="107" mass="11536">MSVDLEAAASAVSDRSFGGDKSWVVPLVAGRFSAPFGEKWFANAYFDHGLTSSDETSWQAVGTVGYRFSERWAVAGGYRHMELEQEIGGLDSAITLSGPVVGVNIRF</sequence>
<dbReference type="SUPFAM" id="SSF56925">
    <property type="entry name" value="OMPA-like"/>
    <property type="match status" value="1"/>
</dbReference>
<comment type="caution">
    <text evidence="1">The sequence shown here is derived from an EMBL/GenBank/DDBJ whole genome shotgun (WGS) entry which is preliminary data.</text>
</comment>
<dbReference type="Proteomes" id="UP001269144">
    <property type="component" value="Unassembled WGS sequence"/>
</dbReference>
<dbReference type="RefSeq" id="WP_311163005.1">
    <property type="nucleotide sequence ID" value="NZ_JAVQLW010000006.1"/>
</dbReference>